<evidence type="ECO:0000313" key="5">
    <source>
        <dbReference type="Proteomes" id="UP000838160"/>
    </source>
</evidence>
<dbReference type="Pfam" id="PF07724">
    <property type="entry name" value="AAA_2"/>
    <property type="match status" value="1"/>
</dbReference>
<keyword evidence="5" id="KW-1185">Reference proteome</keyword>
<sequence length="429" mass="48199">MDDLIDFSDNLSVESLYKKFDEKGKSLIEELILVATAEYLSHECNSTIERIRNSKSITLEVGLEHLFSAILSNVEILSALAERLKSQTYQLAFSAKAYQLRENILQVAEKRSYGDPSTTWFQDAHSLIPKLSLSHDLERLFWESLVSNQLKTDKLVENLLASKSREVDAFLHLNPVTNNLVTRAKISERINIELTGSVIGQQKAIEQLCYGYLASSLQAQQGPRLIYTFVGPSGVGKTYLAKQFAKQLQQYEHSGYHFNVFNMEHYQDKRDALKLFGSGSQYADANLGALTRIVRSNPRQILLFDEIEKAHASVVQSLLSVLDSGNAKDQTSQDDVDFSQCIIIFTTNLGHDVISHATQGKTVSVFDILKTSTNPTNQLQLSHEFVNRLAKGYPIIFGDLQPNHLIKIAEMELANHAIKSGQASFHWQC</sequence>
<reference evidence="4" key="1">
    <citation type="submission" date="2021-12" db="EMBL/GenBank/DDBJ databases">
        <authorList>
            <person name="Rodrigo-Torres L."/>
            <person name="Arahal R. D."/>
            <person name="Lucena T."/>
        </authorList>
    </citation>
    <scope>NUCLEOTIDE SEQUENCE</scope>
    <source>
        <strain evidence="4">CECT 8226</strain>
    </source>
</reference>
<gene>
    <name evidence="4" type="ORF">VHP8226_03732</name>
</gene>
<dbReference type="Gene3D" id="3.40.50.300">
    <property type="entry name" value="P-loop containing nucleotide triphosphate hydrolases"/>
    <property type="match status" value="1"/>
</dbReference>
<dbReference type="Proteomes" id="UP000838160">
    <property type="component" value="Unassembled WGS sequence"/>
</dbReference>
<dbReference type="SUPFAM" id="SSF52540">
    <property type="entry name" value="P-loop containing nucleoside triphosphate hydrolases"/>
    <property type="match status" value="1"/>
</dbReference>
<evidence type="ECO:0000256" key="1">
    <source>
        <dbReference type="ARBA" id="ARBA00022741"/>
    </source>
</evidence>
<dbReference type="PRINTS" id="PR00300">
    <property type="entry name" value="CLPPROTEASEA"/>
</dbReference>
<name>A0ABM8ZN73_9VIBR</name>
<feature type="domain" description="AAA+ ATPase" evidence="3">
    <location>
        <begin position="223"/>
        <end position="372"/>
    </location>
</feature>
<dbReference type="InterPro" id="IPR027417">
    <property type="entry name" value="P-loop_NTPase"/>
</dbReference>
<dbReference type="InterPro" id="IPR001270">
    <property type="entry name" value="ClpA/B"/>
</dbReference>
<proteinExistence type="predicted"/>
<dbReference type="EMBL" id="CAKLCM010000003">
    <property type="protein sequence ID" value="CAH0530006.1"/>
    <property type="molecule type" value="Genomic_DNA"/>
</dbReference>
<dbReference type="PANTHER" id="PTHR11638:SF18">
    <property type="entry name" value="HEAT SHOCK PROTEIN 104"/>
    <property type="match status" value="1"/>
</dbReference>
<dbReference type="InterPro" id="IPR003959">
    <property type="entry name" value="ATPase_AAA_core"/>
</dbReference>
<protein>
    <recommendedName>
        <fullName evidence="3">AAA+ ATPase domain-containing protein</fullName>
    </recommendedName>
</protein>
<dbReference type="InterPro" id="IPR003593">
    <property type="entry name" value="AAA+_ATPase"/>
</dbReference>
<comment type="caution">
    <text evidence="4">The sequence shown here is derived from an EMBL/GenBank/DDBJ whole genome shotgun (WGS) entry which is preliminary data.</text>
</comment>
<organism evidence="4 5">
    <name type="scientific">Vibrio hippocampi</name>
    <dbReference type="NCBI Taxonomy" id="654686"/>
    <lineage>
        <taxon>Bacteria</taxon>
        <taxon>Pseudomonadati</taxon>
        <taxon>Pseudomonadota</taxon>
        <taxon>Gammaproteobacteria</taxon>
        <taxon>Vibrionales</taxon>
        <taxon>Vibrionaceae</taxon>
        <taxon>Vibrio</taxon>
    </lineage>
</organism>
<keyword evidence="2" id="KW-0067">ATP-binding</keyword>
<dbReference type="RefSeq" id="WP_237486529.1">
    <property type="nucleotide sequence ID" value="NZ_CAKLCM010000003.1"/>
</dbReference>
<dbReference type="SMART" id="SM00382">
    <property type="entry name" value="AAA"/>
    <property type="match status" value="1"/>
</dbReference>
<dbReference type="PANTHER" id="PTHR11638">
    <property type="entry name" value="ATP-DEPENDENT CLP PROTEASE"/>
    <property type="match status" value="1"/>
</dbReference>
<accession>A0ABM8ZN73</accession>
<evidence type="ECO:0000259" key="3">
    <source>
        <dbReference type="SMART" id="SM00382"/>
    </source>
</evidence>
<dbReference type="InterPro" id="IPR050130">
    <property type="entry name" value="ClpA_ClpB"/>
</dbReference>
<evidence type="ECO:0000313" key="4">
    <source>
        <dbReference type="EMBL" id="CAH0530006.1"/>
    </source>
</evidence>
<evidence type="ECO:0000256" key="2">
    <source>
        <dbReference type="ARBA" id="ARBA00022840"/>
    </source>
</evidence>
<keyword evidence="1" id="KW-0547">Nucleotide-binding</keyword>